<protein>
    <recommendedName>
        <fullName evidence="12">RING-type domain-containing protein</fullName>
    </recommendedName>
</protein>
<evidence type="ECO:0000313" key="13">
    <source>
        <dbReference type="EMBL" id="CAD8161277.1"/>
    </source>
</evidence>
<dbReference type="OMA" id="LYFYTFP"/>
<dbReference type="EMBL" id="CAJJDP010000039">
    <property type="protein sequence ID" value="CAD8161277.1"/>
    <property type="molecule type" value="Genomic_DNA"/>
</dbReference>
<dbReference type="InterPro" id="IPR018957">
    <property type="entry name" value="Znf_C3HC4_RING-type"/>
</dbReference>
<dbReference type="AlphaFoldDB" id="A0A8S1UB08"/>
<organism evidence="13 14">
    <name type="scientific">Paramecium octaurelia</name>
    <dbReference type="NCBI Taxonomy" id="43137"/>
    <lineage>
        <taxon>Eukaryota</taxon>
        <taxon>Sar</taxon>
        <taxon>Alveolata</taxon>
        <taxon>Ciliophora</taxon>
        <taxon>Intramacronucleata</taxon>
        <taxon>Oligohymenophorea</taxon>
        <taxon>Peniculida</taxon>
        <taxon>Parameciidae</taxon>
        <taxon>Paramecium</taxon>
    </lineage>
</organism>
<dbReference type="PROSITE" id="PS50089">
    <property type="entry name" value="ZF_RING_2"/>
    <property type="match status" value="1"/>
</dbReference>
<dbReference type="InterPro" id="IPR050731">
    <property type="entry name" value="HRD1_E3_ubiq-ligases"/>
</dbReference>
<feature type="transmembrane region" description="Helical" evidence="11">
    <location>
        <begin position="43"/>
        <end position="65"/>
    </location>
</feature>
<keyword evidence="6 10" id="KW-0863">Zinc-finger</keyword>
<dbReference type="PANTHER" id="PTHR22763">
    <property type="entry name" value="RING ZINC FINGER PROTEIN"/>
    <property type="match status" value="1"/>
</dbReference>
<accession>A0A8S1UB08</accession>
<feature type="transmembrane region" description="Helical" evidence="11">
    <location>
        <begin position="5"/>
        <end position="23"/>
    </location>
</feature>
<comment type="pathway">
    <text evidence="2">Protein modification; protein ubiquitination.</text>
</comment>
<evidence type="ECO:0000256" key="5">
    <source>
        <dbReference type="ARBA" id="ARBA00022723"/>
    </source>
</evidence>
<dbReference type="GO" id="GO:0061630">
    <property type="term" value="F:ubiquitin protein ligase activity"/>
    <property type="evidence" value="ECO:0007669"/>
    <property type="project" value="TreeGrafter"/>
</dbReference>
<proteinExistence type="predicted"/>
<dbReference type="OrthoDB" id="296747at2759"/>
<gene>
    <name evidence="13" type="ORF">POCTA_138.1.T0390305</name>
</gene>
<evidence type="ECO:0000256" key="2">
    <source>
        <dbReference type="ARBA" id="ARBA00004906"/>
    </source>
</evidence>
<comment type="subcellular location">
    <subcellularLocation>
        <location evidence="1">Endomembrane system</location>
        <topology evidence="1">Multi-pass membrane protein</topology>
    </subcellularLocation>
</comment>
<dbReference type="PANTHER" id="PTHR22763:SF162">
    <property type="entry name" value="TRANSMEMBRANE E3 UBIQUITIN-PROTEIN LIGASE 1"/>
    <property type="match status" value="1"/>
</dbReference>
<evidence type="ECO:0000256" key="9">
    <source>
        <dbReference type="ARBA" id="ARBA00023136"/>
    </source>
</evidence>
<evidence type="ECO:0000256" key="6">
    <source>
        <dbReference type="ARBA" id="ARBA00022771"/>
    </source>
</evidence>
<dbReference type="SMART" id="SM00184">
    <property type="entry name" value="RING"/>
    <property type="match status" value="1"/>
</dbReference>
<dbReference type="InterPro" id="IPR001841">
    <property type="entry name" value="Znf_RING"/>
</dbReference>
<feature type="transmembrane region" description="Helical" evidence="11">
    <location>
        <begin position="137"/>
        <end position="159"/>
    </location>
</feature>
<keyword evidence="4 11" id="KW-0812">Transmembrane</keyword>
<keyword evidence="3" id="KW-0808">Transferase</keyword>
<evidence type="ECO:0000256" key="4">
    <source>
        <dbReference type="ARBA" id="ARBA00022692"/>
    </source>
</evidence>
<feature type="transmembrane region" description="Helical" evidence="11">
    <location>
        <begin position="168"/>
        <end position="190"/>
    </location>
</feature>
<keyword evidence="14" id="KW-1185">Reference proteome</keyword>
<dbReference type="GO" id="GO:0008270">
    <property type="term" value="F:zinc ion binding"/>
    <property type="evidence" value="ECO:0007669"/>
    <property type="project" value="UniProtKB-KW"/>
</dbReference>
<dbReference type="GO" id="GO:0012505">
    <property type="term" value="C:endomembrane system"/>
    <property type="evidence" value="ECO:0007669"/>
    <property type="project" value="TreeGrafter"/>
</dbReference>
<dbReference type="Pfam" id="PF00097">
    <property type="entry name" value="zf-C3HC4"/>
    <property type="match status" value="1"/>
</dbReference>
<sequence length="430" mass="50336">MLKFYSFFSIAIAVGAIYNSFNVNKQFYPSVLYLSTNKINRTILVNFAIMFVSILIMMFLKFMFGKLKELEKISVIDKTKRKILEVAYLLFFFYVSLDWKFIFLMLWLIALSIIHWVSKKRAGFLIAESSLTFSDHAKLLMTFIILFYIDIKISLYFFYGAEEKFQDLLFSFEFALLPIRMVLPVIKYVFNLFEILTYSQFESKQTIFSALEVLSKILKLSVQIILFQHVLNTQGFLLILLVDIVENGIALYKKIKAVYNQIKLVRMINRIQDVEKNESHDSTCLICLNELEKGKLLQCGHVFHSSCLKTWISGNQNQFCPKCKSTIKLEEKQVLKNDTQDIRLKKQILLQELREIRDNIQILKILNQYPNLQNNVQNTQGIGNLQYALPCEALQFTTGQTEIKRQQMNYMNKIIRAIEQGIIESHLLIK</sequence>
<keyword evidence="7" id="KW-0862">Zinc</keyword>
<evidence type="ECO:0000256" key="8">
    <source>
        <dbReference type="ARBA" id="ARBA00022989"/>
    </source>
</evidence>
<dbReference type="Proteomes" id="UP000683925">
    <property type="component" value="Unassembled WGS sequence"/>
</dbReference>
<evidence type="ECO:0000256" key="11">
    <source>
        <dbReference type="SAM" id="Phobius"/>
    </source>
</evidence>
<feature type="domain" description="RING-type" evidence="12">
    <location>
        <begin position="284"/>
        <end position="324"/>
    </location>
</feature>
<evidence type="ECO:0000259" key="12">
    <source>
        <dbReference type="PROSITE" id="PS50089"/>
    </source>
</evidence>
<comment type="caution">
    <text evidence="13">The sequence shown here is derived from an EMBL/GenBank/DDBJ whole genome shotgun (WGS) entry which is preliminary data.</text>
</comment>
<name>A0A8S1UB08_PAROT</name>
<keyword evidence="5" id="KW-0479">Metal-binding</keyword>
<keyword evidence="8 11" id="KW-1133">Transmembrane helix</keyword>
<evidence type="ECO:0000256" key="1">
    <source>
        <dbReference type="ARBA" id="ARBA00004127"/>
    </source>
</evidence>
<keyword evidence="9 11" id="KW-0472">Membrane</keyword>
<feature type="transmembrane region" description="Helical" evidence="11">
    <location>
        <begin position="86"/>
        <end position="117"/>
    </location>
</feature>
<evidence type="ECO:0000256" key="3">
    <source>
        <dbReference type="ARBA" id="ARBA00022679"/>
    </source>
</evidence>
<evidence type="ECO:0000313" key="14">
    <source>
        <dbReference type="Proteomes" id="UP000683925"/>
    </source>
</evidence>
<evidence type="ECO:0000256" key="10">
    <source>
        <dbReference type="PROSITE-ProRule" id="PRU00175"/>
    </source>
</evidence>
<reference evidence="13" key="1">
    <citation type="submission" date="2021-01" db="EMBL/GenBank/DDBJ databases">
        <authorList>
            <consortium name="Genoscope - CEA"/>
            <person name="William W."/>
        </authorList>
    </citation>
    <scope>NUCLEOTIDE SEQUENCE</scope>
</reference>
<dbReference type="GO" id="GO:0043161">
    <property type="term" value="P:proteasome-mediated ubiquitin-dependent protein catabolic process"/>
    <property type="evidence" value="ECO:0007669"/>
    <property type="project" value="TreeGrafter"/>
</dbReference>
<dbReference type="Pfam" id="PF25563">
    <property type="entry name" value="TPR_SYVN1_N"/>
    <property type="match status" value="1"/>
</dbReference>
<evidence type="ECO:0000256" key="7">
    <source>
        <dbReference type="ARBA" id="ARBA00022833"/>
    </source>
</evidence>
<dbReference type="InterPro" id="IPR057992">
    <property type="entry name" value="TPR_SYVN1_N"/>
</dbReference>